<keyword evidence="2" id="KW-1185">Reference proteome</keyword>
<dbReference type="EMBL" id="AZHX01002671">
    <property type="protein sequence ID" value="ETW93312.1"/>
    <property type="molecule type" value="Genomic_DNA"/>
</dbReference>
<sequence>MIETAYKHIILNENNVAMLDGTRTKVIELVLDAQAYGWSPEELQFQHPTLTMGQIHSALAYYWDHQDELDAEIERRWQEMKELRENRELSPLEKRLKGRKMQP</sequence>
<comment type="caution">
    <text evidence="1">The sequence shown here is derived from an EMBL/GenBank/DDBJ whole genome shotgun (WGS) entry which is preliminary data.</text>
</comment>
<dbReference type="AlphaFoldDB" id="W4L5K3"/>
<organism evidence="1 2">
    <name type="scientific">Candidatus Entotheonella gemina</name>
    <dbReference type="NCBI Taxonomy" id="1429439"/>
    <lineage>
        <taxon>Bacteria</taxon>
        <taxon>Pseudomonadati</taxon>
        <taxon>Nitrospinota/Tectimicrobiota group</taxon>
        <taxon>Candidatus Tectimicrobiota</taxon>
        <taxon>Candidatus Entotheonellia</taxon>
        <taxon>Candidatus Entotheonellales</taxon>
        <taxon>Candidatus Entotheonellaceae</taxon>
        <taxon>Candidatus Entotheonella</taxon>
    </lineage>
</organism>
<protein>
    <recommendedName>
        <fullName evidence="3">DUF433 domain-containing protein</fullName>
    </recommendedName>
</protein>
<dbReference type="Gene3D" id="1.10.10.10">
    <property type="entry name" value="Winged helix-like DNA-binding domain superfamily/Winged helix DNA-binding domain"/>
    <property type="match status" value="1"/>
</dbReference>
<dbReference type="HOGENOM" id="CLU_178342_0_0_7"/>
<dbReference type="InterPro" id="IPR009057">
    <property type="entry name" value="Homeodomain-like_sf"/>
</dbReference>
<reference evidence="1 2" key="1">
    <citation type="journal article" date="2014" name="Nature">
        <title>An environmental bacterial taxon with a large and distinct metabolic repertoire.</title>
        <authorList>
            <person name="Wilson M.C."/>
            <person name="Mori T."/>
            <person name="Ruckert C."/>
            <person name="Uria A.R."/>
            <person name="Helf M.J."/>
            <person name="Takada K."/>
            <person name="Gernert C."/>
            <person name="Steffens U.A."/>
            <person name="Heycke N."/>
            <person name="Schmitt S."/>
            <person name="Rinke C."/>
            <person name="Helfrich E.J."/>
            <person name="Brachmann A.O."/>
            <person name="Gurgui C."/>
            <person name="Wakimoto T."/>
            <person name="Kracht M."/>
            <person name="Crusemann M."/>
            <person name="Hentschel U."/>
            <person name="Abe I."/>
            <person name="Matsunaga S."/>
            <person name="Kalinowski J."/>
            <person name="Takeyama H."/>
            <person name="Piel J."/>
        </authorList>
    </citation>
    <scope>NUCLEOTIDE SEQUENCE [LARGE SCALE GENOMIC DNA]</scope>
    <source>
        <strain evidence="2">TSY2</strain>
    </source>
</reference>
<dbReference type="Pfam" id="PF04255">
    <property type="entry name" value="DUF433"/>
    <property type="match status" value="1"/>
</dbReference>
<evidence type="ECO:0000313" key="2">
    <source>
        <dbReference type="Proteomes" id="UP000019140"/>
    </source>
</evidence>
<accession>W4L5K3</accession>
<dbReference type="Proteomes" id="UP000019140">
    <property type="component" value="Unassembled WGS sequence"/>
</dbReference>
<dbReference type="InterPro" id="IPR036388">
    <property type="entry name" value="WH-like_DNA-bd_sf"/>
</dbReference>
<dbReference type="PANTHER" id="PTHR34849:SF1">
    <property type="entry name" value="SLR0770 PROTEIN"/>
    <property type="match status" value="1"/>
</dbReference>
<dbReference type="PANTHER" id="PTHR34849">
    <property type="entry name" value="SSL5025 PROTEIN"/>
    <property type="match status" value="1"/>
</dbReference>
<name>W4L5K3_9BACT</name>
<evidence type="ECO:0008006" key="3">
    <source>
        <dbReference type="Google" id="ProtNLM"/>
    </source>
</evidence>
<dbReference type="InterPro" id="IPR007367">
    <property type="entry name" value="DUF433"/>
</dbReference>
<dbReference type="PATRIC" id="fig|1429439.4.peg.8432"/>
<proteinExistence type="predicted"/>
<gene>
    <name evidence="1" type="ORF">ETSY2_51630</name>
</gene>
<dbReference type="SUPFAM" id="SSF46689">
    <property type="entry name" value="Homeodomain-like"/>
    <property type="match status" value="1"/>
</dbReference>
<evidence type="ECO:0000313" key="1">
    <source>
        <dbReference type="EMBL" id="ETW93312.1"/>
    </source>
</evidence>